<dbReference type="EMBL" id="JALJOR010000011">
    <property type="protein sequence ID" value="KAK9808675.1"/>
    <property type="molecule type" value="Genomic_DNA"/>
</dbReference>
<dbReference type="PANTHER" id="PTHR46573:SF1">
    <property type="entry name" value="WD REPEAT, SAM AND U-BOX DOMAIN-CONTAINING PROTEIN 1"/>
    <property type="match status" value="1"/>
</dbReference>
<dbReference type="Proteomes" id="UP001489004">
    <property type="component" value="Unassembled WGS sequence"/>
</dbReference>
<evidence type="ECO:0000313" key="4">
    <source>
        <dbReference type="Proteomes" id="UP001489004"/>
    </source>
</evidence>
<dbReference type="CDD" id="cd16655">
    <property type="entry name" value="RING-Ubox_WDSUB1-like"/>
    <property type="match status" value="1"/>
</dbReference>
<feature type="region of interest" description="Disordered" evidence="1">
    <location>
        <begin position="23"/>
        <end position="51"/>
    </location>
</feature>
<dbReference type="SMART" id="SM00671">
    <property type="entry name" value="SEL1"/>
    <property type="match status" value="2"/>
</dbReference>
<evidence type="ECO:0000259" key="2">
    <source>
        <dbReference type="PROSITE" id="PS51698"/>
    </source>
</evidence>
<dbReference type="InterPro" id="IPR003613">
    <property type="entry name" value="Ubox_domain"/>
</dbReference>
<reference evidence="3 4" key="1">
    <citation type="journal article" date="2024" name="Nat. Commun.">
        <title>Phylogenomics reveals the evolutionary origins of lichenization in chlorophyte algae.</title>
        <authorList>
            <person name="Puginier C."/>
            <person name="Libourel C."/>
            <person name="Otte J."/>
            <person name="Skaloud P."/>
            <person name="Haon M."/>
            <person name="Grisel S."/>
            <person name="Petersen M."/>
            <person name="Berrin J.G."/>
            <person name="Delaux P.M."/>
            <person name="Dal Grande F."/>
            <person name="Keller J."/>
        </authorList>
    </citation>
    <scope>NUCLEOTIDE SEQUENCE [LARGE SCALE GENOMIC DNA]</scope>
    <source>
        <strain evidence="3 4">SAG 2043</strain>
    </source>
</reference>
<dbReference type="GO" id="GO:0004842">
    <property type="term" value="F:ubiquitin-protein transferase activity"/>
    <property type="evidence" value="ECO:0007669"/>
    <property type="project" value="InterPro"/>
</dbReference>
<feature type="domain" description="U-box" evidence="2">
    <location>
        <begin position="358"/>
        <end position="426"/>
    </location>
</feature>
<dbReference type="AlphaFoldDB" id="A0AAW1PFS6"/>
<dbReference type="GO" id="GO:0016567">
    <property type="term" value="P:protein ubiquitination"/>
    <property type="evidence" value="ECO:0007669"/>
    <property type="project" value="InterPro"/>
</dbReference>
<proteinExistence type="predicted"/>
<dbReference type="PROSITE" id="PS51698">
    <property type="entry name" value="U_BOX"/>
    <property type="match status" value="1"/>
</dbReference>
<gene>
    <name evidence="3" type="ORF">WJX72_001764</name>
</gene>
<accession>A0AAW1PFS6</accession>
<dbReference type="InterPro" id="IPR011990">
    <property type="entry name" value="TPR-like_helical_dom_sf"/>
</dbReference>
<feature type="compositionally biased region" description="Pro residues" evidence="1">
    <location>
        <begin position="23"/>
        <end position="42"/>
    </location>
</feature>
<dbReference type="InterPro" id="IPR052085">
    <property type="entry name" value="WD-SAM-U-box"/>
</dbReference>
<dbReference type="InterPro" id="IPR013083">
    <property type="entry name" value="Znf_RING/FYVE/PHD"/>
</dbReference>
<evidence type="ECO:0000256" key="1">
    <source>
        <dbReference type="SAM" id="MobiDB-lite"/>
    </source>
</evidence>
<dbReference type="InterPro" id="IPR006597">
    <property type="entry name" value="Sel1-like"/>
</dbReference>
<sequence>MYGAPYSGAPYAYQPVQMPMMPVSPPGYTLPPHPSAAAPPQPRQQDWEPPEEDAAAALEEVLQAHHDVRPDEQRYLLATFDFGKLFKDACNQLPYKIPSRQDFFNLLDNAAQQGYPYAQFCLARCFEAGRCCVADMATAVYWYKQAADQDLALALYKLAGCYQDNRGVPPQPSARRQAAALPLWKAAAQGGVADARLVIATQYIKGTKGLRSADFKLAEEWLKEGDPLTAVDADTEAAEELSEAGVDDLLKIADASYALDEAAKAGDVKALKLAIAKAIPLAATAFGSDLLAEIEAAQACLQELRRAAKKAAQPPAERQAVQETHAEPSIEGVARAASTSDLDLAAAAPAGEPAGPPPMLGVFICPLTQEIMTDPVAATDGHTYQRSAIEAWLATHDTSPVTHEPLKSKALTPNLLLRSMVRSTLS</sequence>
<organism evidence="3 4">
    <name type="scientific">[Myrmecia] bisecta</name>
    <dbReference type="NCBI Taxonomy" id="41462"/>
    <lineage>
        <taxon>Eukaryota</taxon>
        <taxon>Viridiplantae</taxon>
        <taxon>Chlorophyta</taxon>
        <taxon>core chlorophytes</taxon>
        <taxon>Trebouxiophyceae</taxon>
        <taxon>Trebouxiales</taxon>
        <taxon>Trebouxiaceae</taxon>
        <taxon>Myrmecia</taxon>
    </lineage>
</organism>
<dbReference type="PANTHER" id="PTHR46573">
    <property type="entry name" value="WD REPEAT, SAM AND U-BOX DOMAIN-CONTAINING PROTEIN 1"/>
    <property type="match status" value="1"/>
</dbReference>
<comment type="caution">
    <text evidence="3">The sequence shown here is derived from an EMBL/GenBank/DDBJ whole genome shotgun (WGS) entry which is preliminary data.</text>
</comment>
<dbReference type="Pfam" id="PF04564">
    <property type="entry name" value="U-box"/>
    <property type="match status" value="1"/>
</dbReference>
<keyword evidence="4" id="KW-1185">Reference proteome</keyword>
<dbReference type="SUPFAM" id="SSF81901">
    <property type="entry name" value="HCP-like"/>
    <property type="match status" value="1"/>
</dbReference>
<name>A0AAW1PFS6_9CHLO</name>
<dbReference type="Gene3D" id="3.30.40.10">
    <property type="entry name" value="Zinc/RING finger domain, C3HC4 (zinc finger)"/>
    <property type="match status" value="1"/>
</dbReference>
<protein>
    <recommendedName>
        <fullName evidence="2">U-box domain-containing protein</fullName>
    </recommendedName>
</protein>
<dbReference type="Gene3D" id="1.25.40.10">
    <property type="entry name" value="Tetratricopeptide repeat domain"/>
    <property type="match status" value="1"/>
</dbReference>
<dbReference type="SMART" id="SM00504">
    <property type="entry name" value="Ubox"/>
    <property type="match status" value="1"/>
</dbReference>
<dbReference type="SUPFAM" id="SSF57850">
    <property type="entry name" value="RING/U-box"/>
    <property type="match status" value="1"/>
</dbReference>
<evidence type="ECO:0000313" key="3">
    <source>
        <dbReference type="EMBL" id="KAK9808675.1"/>
    </source>
</evidence>